<accession>A0ABC8JV39</accession>
<feature type="compositionally biased region" description="Polar residues" evidence="2">
    <location>
        <begin position="46"/>
        <end position="82"/>
    </location>
</feature>
<name>A0ABC8JV39_ERUVS</name>
<feature type="region of interest" description="Disordered" evidence="2">
    <location>
        <begin position="206"/>
        <end position="244"/>
    </location>
</feature>
<reference evidence="3 4" key="1">
    <citation type="submission" date="2022-03" db="EMBL/GenBank/DDBJ databases">
        <authorList>
            <person name="Macdonald S."/>
            <person name="Ahmed S."/>
            <person name="Newling K."/>
        </authorList>
    </citation>
    <scope>NUCLEOTIDE SEQUENCE [LARGE SCALE GENOMIC DNA]</scope>
</reference>
<feature type="compositionally biased region" description="Polar residues" evidence="2">
    <location>
        <begin position="217"/>
        <end position="232"/>
    </location>
</feature>
<evidence type="ECO:0000256" key="2">
    <source>
        <dbReference type="SAM" id="MobiDB-lite"/>
    </source>
</evidence>
<organism evidence="3 4">
    <name type="scientific">Eruca vesicaria subsp. sativa</name>
    <name type="common">Garden rocket</name>
    <name type="synonym">Eruca sativa</name>
    <dbReference type="NCBI Taxonomy" id="29727"/>
    <lineage>
        <taxon>Eukaryota</taxon>
        <taxon>Viridiplantae</taxon>
        <taxon>Streptophyta</taxon>
        <taxon>Embryophyta</taxon>
        <taxon>Tracheophyta</taxon>
        <taxon>Spermatophyta</taxon>
        <taxon>Magnoliopsida</taxon>
        <taxon>eudicotyledons</taxon>
        <taxon>Gunneridae</taxon>
        <taxon>Pentapetalae</taxon>
        <taxon>rosids</taxon>
        <taxon>malvids</taxon>
        <taxon>Brassicales</taxon>
        <taxon>Brassicaceae</taxon>
        <taxon>Brassiceae</taxon>
        <taxon>Eruca</taxon>
    </lineage>
</organism>
<comment type="similarity">
    <text evidence="1">Belongs to the QWRF family.</text>
</comment>
<feature type="region of interest" description="Disordered" evidence="2">
    <location>
        <begin position="1"/>
        <end position="98"/>
    </location>
</feature>
<dbReference type="EMBL" id="CAKOAT010148710">
    <property type="protein sequence ID" value="CAH8342663.1"/>
    <property type="molecule type" value="Genomic_DNA"/>
</dbReference>
<keyword evidence="4" id="KW-1185">Reference proteome</keyword>
<feature type="region of interest" description="Disordered" evidence="2">
    <location>
        <begin position="113"/>
        <end position="180"/>
    </location>
</feature>
<dbReference type="PANTHER" id="PTHR31807">
    <property type="entry name" value="AUGMIN FAMILY MEMBER"/>
    <property type="match status" value="1"/>
</dbReference>
<feature type="compositionally biased region" description="Polar residues" evidence="2">
    <location>
        <begin position="160"/>
        <end position="175"/>
    </location>
</feature>
<comment type="caution">
    <text evidence="3">The sequence shown here is derived from an EMBL/GenBank/DDBJ whole genome shotgun (WGS) entry which is preliminary data.</text>
</comment>
<sequence length="468" mass="51581">MSSPPPPSFNAKPKHSKAKRPPPLELLPSAVPPRRTQRRDIPSRYLESSSPFSTDKRCQSPNVTRTNRPAITPANRPQSTGRRLTPSRRGGSGEASAAERMLLSSGRSLFSSFQGDSYTWNDNRSKLYPSPPRTPRGKTVENSKTTSTTKQEKSKLSDQWPKSLQPNRLSTSPRGSCNRVAIPLQNSSNSIRKKNSVDSLALRVSTTRSPKREQITRPASSPRMTLTASSPRGASIARGLSPSRGVVNPRGMVMRLQSNNNTSLDGRREKSVGDDVHLLKLLHNRLMQWRFVNARANAAISAQKMITEKRLYNASISISKLYDSVRVKRIEVQSLELNLKLISILNKQMGNLEEWIVVERDYMGSLVGAVEALKGSTRCLPVDCAAKVNVPSVKDAICSAVDVMQAMASSICLLLPKVGQISGLAAELGRVNIKEQEMLDVCRELLNTISALQVTECSLKTEAIQLQY</sequence>
<proteinExistence type="inferred from homology"/>
<protein>
    <submittedName>
        <fullName evidence="3">Uncharacterized protein</fullName>
    </submittedName>
</protein>
<evidence type="ECO:0000256" key="1">
    <source>
        <dbReference type="ARBA" id="ARBA00010016"/>
    </source>
</evidence>
<dbReference type="PANTHER" id="PTHR31807:SF38">
    <property type="entry name" value="QWRF MOTIF-CONTAINING PROTEIN 9"/>
    <property type="match status" value="1"/>
</dbReference>
<dbReference type="InterPro" id="IPR007573">
    <property type="entry name" value="QWRF"/>
</dbReference>
<dbReference type="Pfam" id="PF04484">
    <property type="entry name" value="QWRF"/>
    <property type="match status" value="1"/>
</dbReference>
<dbReference type="Proteomes" id="UP001642260">
    <property type="component" value="Unassembled WGS sequence"/>
</dbReference>
<gene>
    <name evidence="3" type="ORF">ERUC_LOCUS15922</name>
</gene>
<dbReference type="AlphaFoldDB" id="A0ABC8JV39"/>
<evidence type="ECO:0000313" key="4">
    <source>
        <dbReference type="Proteomes" id="UP001642260"/>
    </source>
</evidence>
<evidence type="ECO:0000313" key="3">
    <source>
        <dbReference type="EMBL" id="CAH8342663.1"/>
    </source>
</evidence>